<dbReference type="NCBIfam" id="TIGR03072">
    <property type="entry name" value="release_prfH"/>
    <property type="match status" value="1"/>
</dbReference>
<dbReference type="Pfam" id="PF00472">
    <property type="entry name" value="RF-1"/>
    <property type="match status" value="1"/>
</dbReference>
<name>A0A2N8L060_9BURK</name>
<dbReference type="InterPro" id="IPR050057">
    <property type="entry name" value="Prokaryotic/Mito_RF"/>
</dbReference>
<dbReference type="SUPFAM" id="SSF75620">
    <property type="entry name" value="Release factor"/>
    <property type="match status" value="1"/>
</dbReference>
<dbReference type="InterPro" id="IPR000352">
    <property type="entry name" value="Pep_chain_release_fac_I"/>
</dbReference>
<dbReference type="InterPro" id="IPR045853">
    <property type="entry name" value="Pep_chain_release_fac_I_sf"/>
</dbReference>
<organism evidence="4 5">
    <name type="scientific">Kinneretia aquatilis</name>
    <dbReference type="NCBI Taxonomy" id="2070761"/>
    <lineage>
        <taxon>Bacteria</taxon>
        <taxon>Pseudomonadati</taxon>
        <taxon>Pseudomonadota</taxon>
        <taxon>Betaproteobacteria</taxon>
        <taxon>Burkholderiales</taxon>
        <taxon>Sphaerotilaceae</taxon>
        <taxon>Roseateles</taxon>
    </lineage>
</organism>
<comment type="similarity">
    <text evidence="1">Belongs to the prokaryotic/mitochondrial release factor family.</text>
</comment>
<proteinExistence type="inferred from homology"/>
<dbReference type="PANTHER" id="PTHR43804">
    <property type="entry name" value="LD18447P"/>
    <property type="match status" value="1"/>
</dbReference>
<dbReference type="PANTHER" id="PTHR43804:SF9">
    <property type="entry name" value="PEPTIDE CHAIN RELEASE FACTOR HOMOLOG-RELATED"/>
    <property type="match status" value="1"/>
</dbReference>
<feature type="region of interest" description="Disordered" evidence="2">
    <location>
        <begin position="174"/>
        <end position="195"/>
    </location>
</feature>
<evidence type="ECO:0000313" key="5">
    <source>
        <dbReference type="Proteomes" id="UP000235916"/>
    </source>
</evidence>
<reference evidence="4 5" key="1">
    <citation type="submission" date="2018-01" db="EMBL/GenBank/DDBJ databases">
        <title>Draft genome sequence of Paucibacter aquatile CR182 isolated from freshwater of the Nakdong River.</title>
        <authorList>
            <person name="Choi A."/>
            <person name="Chung E.J."/>
        </authorList>
    </citation>
    <scope>NUCLEOTIDE SEQUENCE [LARGE SCALE GENOMIC DNA]</scope>
    <source>
        <strain evidence="4 5">CR182</strain>
    </source>
</reference>
<dbReference type="Gene3D" id="3.30.160.20">
    <property type="match status" value="1"/>
</dbReference>
<evidence type="ECO:0000256" key="2">
    <source>
        <dbReference type="SAM" id="MobiDB-lite"/>
    </source>
</evidence>
<dbReference type="GO" id="GO:0003747">
    <property type="term" value="F:translation release factor activity"/>
    <property type="evidence" value="ECO:0007669"/>
    <property type="project" value="InterPro"/>
</dbReference>
<dbReference type="EMBL" id="POSP01000003">
    <property type="protein sequence ID" value="PND39087.1"/>
    <property type="molecule type" value="Genomic_DNA"/>
</dbReference>
<dbReference type="Gene3D" id="3.30.70.1660">
    <property type="match status" value="1"/>
</dbReference>
<comment type="caution">
    <text evidence="4">The sequence shown here is derived from an EMBL/GenBank/DDBJ whole genome shotgun (WGS) entry which is preliminary data.</text>
</comment>
<keyword evidence="5" id="KW-1185">Reference proteome</keyword>
<evidence type="ECO:0000256" key="1">
    <source>
        <dbReference type="ARBA" id="ARBA00010835"/>
    </source>
</evidence>
<protein>
    <submittedName>
        <fullName evidence="4">Peptide chain release factor H</fullName>
    </submittedName>
</protein>
<dbReference type="Proteomes" id="UP000235916">
    <property type="component" value="Unassembled WGS sequence"/>
</dbReference>
<dbReference type="AlphaFoldDB" id="A0A2N8L060"/>
<gene>
    <name evidence="4" type="primary">prfH</name>
    <name evidence="4" type="ORF">C1O66_17185</name>
</gene>
<dbReference type="OrthoDB" id="9815709at2"/>
<feature type="domain" description="Prokaryotic-type class I peptide chain release factors" evidence="3">
    <location>
        <begin position="121"/>
        <end position="137"/>
    </location>
</feature>
<dbReference type="InterPro" id="IPR017509">
    <property type="entry name" value="PrfH"/>
</dbReference>
<dbReference type="PROSITE" id="PS00745">
    <property type="entry name" value="RF_PROK_I"/>
    <property type="match status" value="1"/>
</dbReference>
<evidence type="ECO:0000313" key="4">
    <source>
        <dbReference type="EMBL" id="PND39087.1"/>
    </source>
</evidence>
<sequence>MIMLQLTANTGPEECCLGVRKALVRLTEEAQKERVRIEVLEQVPSAIGGNLRSVLVALEGAQARALAAQWCGTLQWVIASPYRPAHKRKNWFIGAEVYEDEVADALGQVLRDQDLCFETLRASGPGGQHINKTDSAVRLTHLPTGLSVKVQTERSQHANKRLARALLSHKLAEKASAAERNARQQRWSQHHGVERGNASRVFRGEGFVDVGGDLR</sequence>
<evidence type="ECO:0000259" key="3">
    <source>
        <dbReference type="PROSITE" id="PS00745"/>
    </source>
</evidence>
<accession>A0A2N8L060</accession>